<evidence type="ECO:0000259" key="1">
    <source>
        <dbReference type="Pfam" id="PF01814"/>
    </source>
</evidence>
<dbReference type="InterPro" id="IPR012312">
    <property type="entry name" value="Hemerythrin-like"/>
</dbReference>
<dbReference type="Proteomes" id="UP000540685">
    <property type="component" value="Unassembled WGS sequence"/>
</dbReference>
<accession>A0A7W9IMZ3</accession>
<dbReference type="RefSeq" id="WP_184546469.1">
    <property type="nucleotide sequence ID" value="NZ_JACHMP010000001.1"/>
</dbReference>
<comment type="caution">
    <text evidence="2">The sequence shown here is derived from an EMBL/GenBank/DDBJ whole genome shotgun (WGS) entry which is preliminary data.</text>
</comment>
<organism evidence="2 3">
    <name type="scientific">Streptosporangium becharense</name>
    <dbReference type="NCBI Taxonomy" id="1816182"/>
    <lineage>
        <taxon>Bacteria</taxon>
        <taxon>Bacillati</taxon>
        <taxon>Actinomycetota</taxon>
        <taxon>Actinomycetes</taxon>
        <taxon>Streptosporangiales</taxon>
        <taxon>Streptosporangiaceae</taxon>
        <taxon>Streptosporangium</taxon>
    </lineage>
</organism>
<protein>
    <submittedName>
        <fullName evidence="2">Hemerythrin-like domain-containing protein</fullName>
    </submittedName>
</protein>
<dbReference type="EMBL" id="JACHMP010000001">
    <property type="protein sequence ID" value="MBB5823683.1"/>
    <property type="molecule type" value="Genomic_DNA"/>
</dbReference>
<name>A0A7W9IMZ3_9ACTN</name>
<evidence type="ECO:0000313" key="2">
    <source>
        <dbReference type="EMBL" id="MBB5823683.1"/>
    </source>
</evidence>
<dbReference type="AlphaFoldDB" id="A0A7W9IMZ3"/>
<proteinExistence type="predicted"/>
<evidence type="ECO:0000313" key="3">
    <source>
        <dbReference type="Proteomes" id="UP000540685"/>
    </source>
</evidence>
<dbReference type="Pfam" id="PF01814">
    <property type="entry name" value="Hemerythrin"/>
    <property type="match status" value="1"/>
</dbReference>
<gene>
    <name evidence="2" type="ORF">F4562_006745</name>
</gene>
<sequence>MCNYCGCREFPLIGQLTREHEEIEESAGALRRAVNEGRYDVAAPLLEELLARLAPHTATEESGLFAELRAEGSLAEEVDRLCAEHDDIHGVLGAIDRRNPDWPAVLEALGRLRHHIDHEEHGLFPASVIMLPIAAWDRITPGRSAVGG</sequence>
<feature type="domain" description="Hemerythrin-like" evidence="1">
    <location>
        <begin position="14"/>
        <end position="126"/>
    </location>
</feature>
<reference evidence="2 3" key="1">
    <citation type="submission" date="2020-08" db="EMBL/GenBank/DDBJ databases">
        <title>Sequencing the genomes of 1000 actinobacteria strains.</title>
        <authorList>
            <person name="Klenk H.-P."/>
        </authorList>
    </citation>
    <scope>NUCLEOTIDE SEQUENCE [LARGE SCALE GENOMIC DNA]</scope>
    <source>
        <strain evidence="2 3">DSM 46887</strain>
    </source>
</reference>
<dbReference type="Gene3D" id="1.20.120.520">
    <property type="entry name" value="nmb1532 protein domain like"/>
    <property type="match status" value="1"/>
</dbReference>
<keyword evidence="3" id="KW-1185">Reference proteome</keyword>